<keyword evidence="2" id="KW-1185">Reference proteome</keyword>
<organism evidence="1 2">
    <name type="scientific">Metallosphaera yellowstonensis MK1</name>
    <dbReference type="NCBI Taxonomy" id="671065"/>
    <lineage>
        <taxon>Archaea</taxon>
        <taxon>Thermoproteota</taxon>
        <taxon>Thermoprotei</taxon>
        <taxon>Sulfolobales</taxon>
        <taxon>Sulfolobaceae</taxon>
        <taxon>Metallosphaera</taxon>
    </lineage>
</organism>
<dbReference type="STRING" id="671065.MetMK1DRAFT_00009940"/>
<reference evidence="1 2" key="1">
    <citation type="submission" date="2012-01" db="EMBL/GenBank/DDBJ databases">
        <title>Improved High-Quality Draft sequence of Metallosphaera yellowstonensis MK1.</title>
        <authorList>
            <consortium name="US DOE Joint Genome Institute"/>
            <person name="Lucas S."/>
            <person name="Han J."/>
            <person name="Cheng J.-F."/>
            <person name="Goodwin L."/>
            <person name="Pitluck S."/>
            <person name="Peters L."/>
            <person name="Teshima H."/>
            <person name="Detter J.C."/>
            <person name="Han C."/>
            <person name="Tapia R."/>
            <person name="Land M."/>
            <person name="Hauser L."/>
            <person name="Kyrpides N."/>
            <person name="Kozubal M."/>
            <person name="Macur R.E."/>
            <person name="Jay Z."/>
            <person name="Inskeep W."/>
            <person name="Woyke T."/>
        </authorList>
    </citation>
    <scope>NUCLEOTIDE SEQUENCE [LARGE SCALE GENOMIC DNA]</scope>
    <source>
        <strain evidence="1 2">MK1</strain>
    </source>
</reference>
<dbReference type="HOGENOM" id="CLU_3021045_0_0_2"/>
<sequence length="55" mass="6372">MINLPHGTHLNCFHLEGIHHHPVFLKFSSVYMNVCGSLGVIPRINYRSLQQLWES</sequence>
<dbReference type="Proteomes" id="UP000003980">
    <property type="component" value="Unassembled WGS sequence"/>
</dbReference>
<accession>H2C2M0</accession>
<name>H2C2M0_9CREN</name>
<evidence type="ECO:0000313" key="2">
    <source>
        <dbReference type="Proteomes" id="UP000003980"/>
    </source>
</evidence>
<protein>
    <submittedName>
        <fullName evidence="1">Uncharacterized protein</fullName>
    </submittedName>
</protein>
<gene>
    <name evidence="1" type="ORF">MetMK1DRAFT_00009940</name>
</gene>
<evidence type="ECO:0000313" key="1">
    <source>
        <dbReference type="EMBL" id="EHP70491.1"/>
    </source>
</evidence>
<dbReference type="EMBL" id="JH597761">
    <property type="protein sequence ID" value="EHP70491.1"/>
    <property type="molecule type" value="Genomic_DNA"/>
</dbReference>
<dbReference type="AlphaFoldDB" id="H2C2M0"/>
<proteinExistence type="predicted"/>